<protein>
    <submittedName>
        <fullName evidence="2">Uncharacterized protein</fullName>
    </submittedName>
</protein>
<gene>
    <name evidence="2" type="ORF">TELCIR_21918</name>
</gene>
<accession>A0A2G9TGN2</accession>
<dbReference type="Proteomes" id="UP000230423">
    <property type="component" value="Unassembled WGS sequence"/>
</dbReference>
<reference evidence="2 3" key="1">
    <citation type="submission" date="2015-09" db="EMBL/GenBank/DDBJ databases">
        <title>Draft genome of the parasitic nematode Teladorsagia circumcincta isolate WARC Sus (inbred).</title>
        <authorList>
            <person name="Mitreva M."/>
        </authorList>
    </citation>
    <scope>NUCLEOTIDE SEQUENCE [LARGE SCALE GENOMIC DNA]</scope>
    <source>
        <strain evidence="2 3">S</strain>
    </source>
</reference>
<feature type="transmembrane region" description="Helical" evidence="1">
    <location>
        <begin position="110"/>
        <end position="130"/>
    </location>
</feature>
<keyword evidence="3" id="KW-1185">Reference proteome</keyword>
<organism evidence="2 3">
    <name type="scientific">Teladorsagia circumcincta</name>
    <name type="common">Brown stomach worm</name>
    <name type="synonym">Ostertagia circumcincta</name>
    <dbReference type="NCBI Taxonomy" id="45464"/>
    <lineage>
        <taxon>Eukaryota</taxon>
        <taxon>Metazoa</taxon>
        <taxon>Ecdysozoa</taxon>
        <taxon>Nematoda</taxon>
        <taxon>Chromadorea</taxon>
        <taxon>Rhabditida</taxon>
        <taxon>Rhabditina</taxon>
        <taxon>Rhabditomorpha</taxon>
        <taxon>Strongyloidea</taxon>
        <taxon>Trichostrongylidae</taxon>
        <taxon>Teladorsagia</taxon>
    </lineage>
</organism>
<name>A0A2G9TGN2_TELCI</name>
<keyword evidence="1" id="KW-0812">Transmembrane</keyword>
<evidence type="ECO:0000313" key="3">
    <source>
        <dbReference type="Proteomes" id="UP000230423"/>
    </source>
</evidence>
<evidence type="ECO:0000313" key="2">
    <source>
        <dbReference type="EMBL" id="PIO56682.1"/>
    </source>
</evidence>
<evidence type="ECO:0000256" key="1">
    <source>
        <dbReference type="SAM" id="Phobius"/>
    </source>
</evidence>
<proteinExistence type="predicted"/>
<keyword evidence="1" id="KW-1133">Transmembrane helix</keyword>
<dbReference type="EMBL" id="KZ373670">
    <property type="protein sequence ID" value="PIO56682.1"/>
    <property type="molecule type" value="Genomic_DNA"/>
</dbReference>
<feature type="transmembrane region" description="Helical" evidence="1">
    <location>
        <begin position="136"/>
        <end position="154"/>
    </location>
</feature>
<keyword evidence="1" id="KW-0472">Membrane</keyword>
<sequence length="188" mass="20658">MEYTLPASPVAKVAAVAASKQTENDREAEMLCDVSRWQSAAFYVPANSDTVRKVNEIEPKLVDNCDGLKTKTGCFDLQITDVMTGFWPSPDGALPKEEPACGFRNERCDYTMIIIAGALVSVLVCGAVTTLIMIRVWYVVAVLVIVAFFVLFCYPRPLLPHPKIYMTLKSGSATNSRMAEENLHFGGV</sequence>
<dbReference type="OrthoDB" id="1890790at2759"/>
<dbReference type="AlphaFoldDB" id="A0A2G9TGN2"/>